<evidence type="ECO:0000259" key="5">
    <source>
        <dbReference type="Pfam" id="PF01082"/>
    </source>
</evidence>
<comment type="caution">
    <text evidence="7">The sequence shown here is derived from an EMBL/GenBank/DDBJ whole genome shotgun (WGS) entry which is preliminary data.</text>
</comment>
<dbReference type="Pfam" id="PF01082">
    <property type="entry name" value="Cu2_monooxygen"/>
    <property type="match status" value="1"/>
</dbReference>
<reference evidence="7" key="2">
    <citation type="journal article" date="2021" name="Genome Biol. Evol.">
        <title>Developing a high-quality reference genome for a parasitic bivalve with doubly uniparental inheritance (Bivalvia: Unionida).</title>
        <authorList>
            <person name="Smith C.H."/>
        </authorList>
    </citation>
    <scope>NUCLEOTIDE SEQUENCE</scope>
    <source>
        <strain evidence="7">CHS0354</strain>
        <tissue evidence="7">Mantle</tissue>
    </source>
</reference>
<evidence type="ECO:0000256" key="1">
    <source>
        <dbReference type="ARBA" id="ARBA00022729"/>
    </source>
</evidence>
<dbReference type="Proteomes" id="UP001195483">
    <property type="component" value="Unassembled WGS sequence"/>
</dbReference>
<keyword evidence="2" id="KW-1015">Disulfide bond</keyword>
<evidence type="ECO:0000259" key="6">
    <source>
        <dbReference type="Pfam" id="PF03712"/>
    </source>
</evidence>
<evidence type="ECO:0000313" key="8">
    <source>
        <dbReference type="Proteomes" id="UP001195483"/>
    </source>
</evidence>
<dbReference type="PANTHER" id="PTHR10680">
    <property type="entry name" value="PEPTIDYL-GLYCINE ALPHA-AMIDATING MONOOXYGENASE"/>
    <property type="match status" value="1"/>
</dbReference>
<accession>A0AAE0T424</accession>
<dbReference type="Pfam" id="PF03712">
    <property type="entry name" value="Cu2_monoox_C"/>
    <property type="match status" value="1"/>
</dbReference>
<proteinExistence type="predicted"/>
<dbReference type="InterPro" id="IPR000323">
    <property type="entry name" value="Cu2_ascorb_mOase_N"/>
</dbReference>
<dbReference type="EMBL" id="JAEAOA010001032">
    <property type="protein sequence ID" value="KAK3602989.1"/>
    <property type="molecule type" value="Genomic_DNA"/>
</dbReference>
<evidence type="ECO:0000256" key="2">
    <source>
        <dbReference type="ARBA" id="ARBA00023157"/>
    </source>
</evidence>
<dbReference type="InterPro" id="IPR008977">
    <property type="entry name" value="PHM/PNGase_F_dom_sf"/>
</dbReference>
<dbReference type="PANTHER" id="PTHR10680:SF38">
    <property type="entry name" value="BLL1368 PROTEIN"/>
    <property type="match status" value="1"/>
</dbReference>
<dbReference type="GO" id="GO:0005507">
    <property type="term" value="F:copper ion binding"/>
    <property type="evidence" value="ECO:0007669"/>
    <property type="project" value="InterPro"/>
</dbReference>
<dbReference type="SUPFAM" id="SSF49742">
    <property type="entry name" value="PHM/PNGase F"/>
    <property type="match status" value="2"/>
</dbReference>
<gene>
    <name evidence="7" type="ORF">CHS0354_016804</name>
</gene>
<evidence type="ECO:0000256" key="3">
    <source>
        <dbReference type="ARBA" id="ARBA00023180"/>
    </source>
</evidence>
<dbReference type="GO" id="GO:0016715">
    <property type="term" value="F:oxidoreductase activity, acting on paired donors, with incorporation or reduction of molecular oxygen, reduced ascorbate as one donor, and incorporation of one atom of oxygen"/>
    <property type="evidence" value="ECO:0007669"/>
    <property type="project" value="InterPro"/>
</dbReference>
<evidence type="ECO:0000256" key="4">
    <source>
        <dbReference type="SAM" id="SignalP"/>
    </source>
</evidence>
<dbReference type="InterPro" id="IPR014784">
    <property type="entry name" value="Cu2_ascorb_mOase-like_C"/>
</dbReference>
<feature type="domain" description="Copper type II ascorbate-dependent monooxygenase C-terminal" evidence="6">
    <location>
        <begin position="196"/>
        <end position="305"/>
    </location>
</feature>
<feature type="signal peptide" evidence="4">
    <location>
        <begin position="1"/>
        <end position="28"/>
    </location>
</feature>
<protein>
    <recommendedName>
        <fullName evidence="9">Peptidylglycine monooxygenase</fullName>
    </recommendedName>
</protein>
<dbReference type="InterPro" id="IPR024548">
    <property type="entry name" value="Cu2_monoox_C"/>
</dbReference>
<reference evidence="7" key="3">
    <citation type="submission" date="2023-05" db="EMBL/GenBank/DDBJ databases">
        <authorList>
            <person name="Smith C.H."/>
        </authorList>
    </citation>
    <scope>NUCLEOTIDE SEQUENCE</scope>
    <source>
        <strain evidence="7">CHS0354</strain>
        <tissue evidence="7">Mantle</tissue>
    </source>
</reference>
<dbReference type="Gene3D" id="2.60.120.230">
    <property type="match status" value="1"/>
</dbReference>
<feature type="domain" description="Copper type II ascorbate-dependent monooxygenase N-terminal" evidence="5">
    <location>
        <begin position="43"/>
        <end position="158"/>
    </location>
</feature>
<keyword evidence="8" id="KW-1185">Reference proteome</keyword>
<dbReference type="AlphaFoldDB" id="A0AAE0T424"/>
<organism evidence="7 8">
    <name type="scientific">Potamilus streckersoni</name>
    <dbReference type="NCBI Taxonomy" id="2493646"/>
    <lineage>
        <taxon>Eukaryota</taxon>
        <taxon>Metazoa</taxon>
        <taxon>Spiralia</taxon>
        <taxon>Lophotrochozoa</taxon>
        <taxon>Mollusca</taxon>
        <taxon>Bivalvia</taxon>
        <taxon>Autobranchia</taxon>
        <taxon>Heteroconchia</taxon>
        <taxon>Palaeoheterodonta</taxon>
        <taxon>Unionida</taxon>
        <taxon>Unionoidea</taxon>
        <taxon>Unionidae</taxon>
        <taxon>Ambleminae</taxon>
        <taxon>Lampsilini</taxon>
        <taxon>Potamilus</taxon>
    </lineage>
</organism>
<keyword evidence="1 4" id="KW-0732">Signal</keyword>
<dbReference type="InterPro" id="IPR036939">
    <property type="entry name" value="Cu2_ascorb_mOase_N_sf"/>
</dbReference>
<evidence type="ECO:0000313" key="7">
    <source>
        <dbReference type="EMBL" id="KAK3602989.1"/>
    </source>
</evidence>
<sequence>MGWTAIDVSLCKLIMLLLALICIQCIHSNPIKVSTEVTSKTLIQMPNIQVDKPDSYKCMAVPVTDLEFSNVVGFRIDVIKEVIHHLSVAFCEDYKTHQTLWDCKSNHGNICSGRSIASGGWDGYSKGHNDTMFPEDIGIHLGKDFKMNYVIIEAHFKQAVPDPGALKGNPANVTLFMTKKSQKYSYQKVILYSSGYIPAFSEDFKAEVSYKWESVPVYVYEYFVHTHNYGQLVEGYIVKNNTKILITMENPKERSHDTVHIEGEPIEIRPGDILAVRCSYRNIAPNKVLFGTGGADEMCNLILTFKYDAKEIDSFPEAIKVSTNAQDKVWCSGDGHDQGGVLCGLQQEADSKTSPENINRLIM</sequence>
<feature type="chain" id="PRO_5041975212" description="Peptidylglycine monooxygenase" evidence="4">
    <location>
        <begin position="29"/>
        <end position="363"/>
    </location>
</feature>
<evidence type="ECO:0008006" key="9">
    <source>
        <dbReference type="Google" id="ProtNLM"/>
    </source>
</evidence>
<name>A0AAE0T424_9BIVA</name>
<keyword evidence="3" id="KW-0325">Glycoprotein</keyword>
<reference evidence="7" key="1">
    <citation type="journal article" date="2021" name="Genome Biol. Evol.">
        <title>A High-Quality Reference Genome for a Parasitic Bivalve with Doubly Uniparental Inheritance (Bivalvia: Unionida).</title>
        <authorList>
            <person name="Smith C.H."/>
        </authorList>
    </citation>
    <scope>NUCLEOTIDE SEQUENCE</scope>
    <source>
        <strain evidence="7">CHS0354</strain>
    </source>
</reference>
<dbReference type="Gene3D" id="2.60.120.310">
    <property type="entry name" value="Copper type II, ascorbate-dependent monooxygenase, N-terminal domain"/>
    <property type="match status" value="1"/>
</dbReference>